<keyword evidence="3" id="KW-1185">Reference proteome</keyword>
<dbReference type="RefSeq" id="WP_184104915.1">
    <property type="nucleotide sequence ID" value="NZ_JACHNX010000003.1"/>
</dbReference>
<sequence>MAPTRIDHVLTISGDRLWLDRIARSQTALAIWWRGVPEPLRSLLAKLDLTTVEDLSVTVEAGHSLEAALRGAGYPQTVLAPLAEDIDLLVRRHAALTGEDRLQVGLGVVSAGSDTCFGADCGTLRLSCTYVGAGEQWCCADGRDAIWEVPTGAVAIWKGRDLLDPPLIVRRAPPISANAGRRLVLTIDPPSC</sequence>
<evidence type="ECO:0000313" key="2">
    <source>
        <dbReference type="EMBL" id="MBN3559346.1"/>
    </source>
</evidence>
<reference evidence="2" key="2">
    <citation type="submission" date="2021-01" db="EMBL/GenBank/DDBJ databases">
        <title>Genome Sequencing of Type Strains.</title>
        <authorList>
            <person name="Lemaire J.F."/>
            <person name="Inderbitzin P."/>
            <person name="Collins S.B."/>
            <person name="Wespe N."/>
            <person name="Knight-Connoni V."/>
        </authorList>
    </citation>
    <scope>NUCLEOTIDE SEQUENCE</scope>
    <source>
        <strain evidence="2">DSM 14562</strain>
    </source>
</reference>
<organism evidence="2 4">
    <name type="scientific">Sphingomonas yabuuchiae</name>
    <dbReference type="NCBI Taxonomy" id="172044"/>
    <lineage>
        <taxon>Bacteria</taxon>
        <taxon>Pseudomonadati</taxon>
        <taxon>Pseudomonadota</taxon>
        <taxon>Alphaproteobacteria</taxon>
        <taxon>Sphingomonadales</taxon>
        <taxon>Sphingomonadaceae</taxon>
        <taxon>Sphingomonas</taxon>
    </lineage>
</organism>
<dbReference type="AlphaFoldDB" id="A0AA41DCG6"/>
<dbReference type="Proteomes" id="UP000704529">
    <property type="component" value="Unassembled WGS sequence"/>
</dbReference>
<accession>A0AA41DCG6</accession>
<dbReference type="Pfam" id="PF08856">
    <property type="entry name" value="DUF1826"/>
    <property type="match status" value="1"/>
</dbReference>
<evidence type="ECO:0000313" key="1">
    <source>
        <dbReference type="EMBL" id="MBB4609027.1"/>
    </source>
</evidence>
<name>A0AA41DCG6_9SPHN</name>
<comment type="caution">
    <text evidence="2">The sequence shown here is derived from an EMBL/GenBank/DDBJ whole genome shotgun (WGS) entry which is preliminary data.</text>
</comment>
<dbReference type="EMBL" id="JAFHKU010000132">
    <property type="protein sequence ID" value="MBN3559346.1"/>
    <property type="molecule type" value="Genomic_DNA"/>
</dbReference>
<gene>
    <name evidence="1" type="ORF">GGQ89_001234</name>
    <name evidence="2" type="ORF">JYA60_14040</name>
</gene>
<dbReference type="EMBL" id="JACHNX010000003">
    <property type="protein sequence ID" value="MBB4609027.1"/>
    <property type="molecule type" value="Genomic_DNA"/>
</dbReference>
<reference evidence="1 3" key="1">
    <citation type="submission" date="2020-08" db="EMBL/GenBank/DDBJ databases">
        <title>Genomic Encyclopedia of Type Strains, Phase IV (KMG-IV): sequencing the most valuable type-strain genomes for metagenomic binning, comparative biology and taxonomic classification.</title>
        <authorList>
            <person name="Goeker M."/>
        </authorList>
    </citation>
    <scope>NUCLEOTIDE SEQUENCE [LARGE SCALE GENOMIC DNA]</scope>
    <source>
        <strain evidence="1 3">DSM 14562</strain>
    </source>
</reference>
<dbReference type="InterPro" id="IPR014955">
    <property type="entry name" value="DUF1826"/>
</dbReference>
<evidence type="ECO:0000313" key="4">
    <source>
        <dbReference type="Proteomes" id="UP000704529"/>
    </source>
</evidence>
<protein>
    <submittedName>
        <fullName evidence="2">DUF1826 domain-containing protein</fullName>
    </submittedName>
</protein>
<dbReference type="Proteomes" id="UP000584663">
    <property type="component" value="Unassembled WGS sequence"/>
</dbReference>
<evidence type="ECO:0000313" key="3">
    <source>
        <dbReference type="Proteomes" id="UP000584663"/>
    </source>
</evidence>
<proteinExistence type="predicted"/>